<evidence type="ECO:0000313" key="3">
    <source>
        <dbReference type="EMBL" id="KAL2551251.1"/>
    </source>
</evidence>
<proteinExistence type="predicted"/>
<gene>
    <name evidence="3" type="ORF">Fot_04870</name>
</gene>
<keyword evidence="4" id="KW-1185">Reference proteome</keyword>
<evidence type="ECO:0000259" key="2">
    <source>
        <dbReference type="PROSITE" id="PS50053"/>
    </source>
</evidence>
<evidence type="ECO:0000256" key="1">
    <source>
        <dbReference type="SAM" id="MobiDB-lite"/>
    </source>
</evidence>
<dbReference type="PANTHER" id="PTHR10677">
    <property type="entry name" value="UBIQUILIN"/>
    <property type="match status" value="1"/>
</dbReference>
<sequence length="109" mass="11860">MGGGDAGAAANDGGDSIENDGSKGGEVMVNIRCSNGSKFSVHVSLDSTVESFKSILAQNCEIPPQQQRLIYKGRILKDDHTLQSYEPHIVQKVIQLLDKSKFKTHEFVV</sequence>
<feature type="domain" description="Ubiquitin-like" evidence="2">
    <location>
        <begin position="27"/>
        <end position="85"/>
    </location>
</feature>
<dbReference type="Pfam" id="PF00240">
    <property type="entry name" value="ubiquitin"/>
    <property type="match status" value="1"/>
</dbReference>
<organism evidence="3 4">
    <name type="scientific">Forsythia ovata</name>
    <dbReference type="NCBI Taxonomy" id="205694"/>
    <lineage>
        <taxon>Eukaryota</taxon>
        <taxon>Viridiplantae</taxon>
        <taxon>Streptophyta</taxon>
        <taxon>Embryophyta</taxon>
        <taxon>Tracheophyta</taxon>
        <taxon>Spermatophyta</taxon>
        <taxon>Magnoliopsida</taxon>
        <taxon>eudicotyledons</taxon>
        <taxon>Gunneridae</taxon>
        <taxon>Pentapetalae</taxon>
        <taxon>asterids</taxon>
        <taxon>lamiids</taxon>
        <taxon>Lamiales</taxon>
        <taxon>Oleaceae</taxon>
        <taxon>Forsythieae</taxon>
        <taxon>Forsythia</taxon>
    </lineage>
</organism>
<dbReference type="Gene3D" id="3.10.20.90">
    <property type="entry name" value="Phosphatidylinositol 3-kinase Catalytic Subunit, Chain A, domain 1"/>
    <property type="match status" value="1"/>
</dbReference>
<dbReference type="PANTHER" id="PTHR10677:SF3">
    <property type="entry name" value="FI07626P-RELATED"/>
    <property type="match status" value="1"/>
</dbReference>
<comment type="caution">
    <text evidence="3">The sequence shown here is derived from an EMBL/GenBank/DDBJ whole genome shotgun (WGS) entry which is preliminary data.</text>
</comment>
<dbReference type="AlphaFoldDB" id="A0ABD1WNI5"/>
<dbReference type="InterPro" id="IPR000626">
    <property type="entry name" value="Ubiquitin-like_dom"/>
</dbReference>
<dbReference type="SMART" id="SM00213">
    <property type="entry name" value="UBQ"/>
    <property type="match status" value="1"/>
</dbReference>
<name>A0ABD1WNI5_9LAMI</name>
<feature type="region of interest" description="Disordered" evidence="1">
    <location>
        <begin position="1"/>
        <end position="23"/>
    </location>
</feature>
<dbReference type="Proteomes" id="UP001604277">
    <property type="component" value="Unassembled WGS sequence"/>
</dbReference>
<evidence type="ECO:0000313" key="4">
    <source>
        <dbReference type="Proteomes" id="UP001604277"/>
    </source>
</evidence>
<protein>
    <recommendedName>
        <fullName evidence="2">Ubiquitin-like domain-containing protein</fullName>
    </recommendedName>
</protein>
<accession>A0ABD1WNI5</accession>
<dbReference type="SUPFAM" id="SSF54236">
    <property type="entry name" value="Ubiquitin-like"/>
    <property type="match status" value="1"/>
</dbReference>
<dbReference type="EMBL" id="JBFOLJ010000002">
    <property type="protein sequence ID" value="KAL2551251.1"/>
    <property type="molecule type" value="Genomic_DNA"/>
</dbReference>
<dbReference type="InterPro" id="IPR015496">
    <property type="entry name" value="Ubiquilin"/>
</dbReference>
<dbReference type="InterPro" id="IPR029071">
    <property type="entry name" value="Ubiquitin-like_domsf"/>
</dbReference>
<reference evidence="4" key="1">
    <citation type="submission" date="2024-07" db="EMBL/GenBank/DDBJ databases">
        <title>Two chromosome-level genome assemblies of Korean endemic species Abeliophyllum distichum and Forsythia ovata (Oleaceae).</title>
        <authorList>
            <person name="Jang H."/>
        </authorList>
    </citation>
    <scope>NUCLEOTIDE SEQUENCE [LARGE SCALE GENOMIC DNA]</scope>
</reference>
<dbReference type="PROSITE" id="PS50053">
    <property type="entry name" value="UBIQUITIN_2"/>
    <property type="match status" value="1"/>
</dbReference>